<evidence type="ECO:0000313" key="2">
    <source>
        <dbReference type="EMBL" id="OVA15049.1"/>
    </source>
</evidence>
<dbReference type="InterPro" id="IPR013730">
    <property type="entry name" value="Fyv7/TAP26"/>
</dbReference>
<dbReference type="OMA" id="FRMEHLL"/>
<dbReference type="AlphaFoldDB" id="A0A200QX58"/>
<proteinExistence type="predicted"/>
<comment type="caution">
    <text evidence="2">The sequence shown here is derived from an EMBL/GenBank/DDBJ whole genome shotgun (WGS) entry which is preliminary data.</text>
</comment>
<organism evidence="2 3">
    <name type="scientific">Macleaya cordata</name>
    <name type="common">Five-seeded plume-poppy</name>
    <name type="synonym">Bocconia cordata</name>
    <dbReference type="NCBI Taxonomy" id="56857"/>
    <lineage>
        <taxon>Eukaryota</taxon>
        <taxon>Viridiplantae</taxon>
        <taxon>Streptophyta</taxon>
        <taxon>Embryophyta</taxon>
        <taxon>Tracheophyta</taxon>
        <taxon>Spermatophyta</taxon>
        <taxon>Magnoliopsida</taxon>
        <taxon>Ranunculales</taxon>
        <taxon>Papaveraceae</taxon>
        <taxon>Papaveroideae</taxon>
        <taxon>Macleaya</taxon>
    </lineage>
</organism>
<feature type="compositionally biased region" description="Basic and acidic residues" evidence="1">
    <location>
        <begin position="1"/>
        <end position="12"/>
    </location>
</feature>
<feature type="compositionally biased region" description="Basic and acidic residues" evidence="1">
    <location>
        <begin position="124"/>
        <end position="163"/>
    </location>
</feature>
<dbReference type="EMBL" id="MVGT01000924">
    <property type="protein sequence ID" value="OVA15049.1"/>
    <property type="molecule type" value="Genomic_DNA"/>
</dbReference>
<evidence type="ECO:0000256" key="1">
    <source>
        <dbReference type="SAM" id="MobiDB-lite"/>
    </source>
</evidence>
<evidence type="ECO:0000313" key="3">
    <source>
        <dbReference type="Proteomes" id="UP000195402"/>
    </source>
</evidence>
<dbReference type="PANTHER" id="PTHR15657:SF1">
    <property type="entry name" value="THYROID TRANSCRIPTION FACTOR 1-ASSOCIATED PROTEIN 26"/>
    <property type="match status" value="1"/>
</dbReference>
<dbReference type="OrthoDB" id="1928808at2759"/>
<protein>
    <submittedName>
        <fullName evidence="2">rRNA processing</fullName>
    </submittedName>
</protein>
<accession>A0A200QX58</accession>
<reference evidence="2 3" key="1">
    <citation type="journal article" date="2017" name="Mol. Plant">
        <title>The Genome of Medicinal Plant Macleaya cordata Provides New Insights into Benzylisoquinoline Alkaloids Metabolism.</title>
        <authorList>
            <person name="Liu X."/>
            <person name="Liu Y."/>
            <person name="Huang P."/>
            <person name="Ma Y."/>
            <person name="Qing Z."/>
            <person name="Tang Q."/>
            <person name="Cao H."/>
            <person name="Cheng P."/>
            <person name="Zheng Y."/>
            <person name="Yuan Z."/>
            <person name="Zhou Y."/>
            <person name="Liu J."/>
            <person name="Tang Z."/>
            <person name="Zhuo Y."/>
            <person name="Zhang Y."/>
            <person name="Yu L."/>
            <person name="Huang J."/>
            <person name="Yang P."/>
            <person name="Peng Q."/>
            <person name="Zhang J."/>
            <person name="Jiang W."/>
            <person name="Zhang Z."/>
            <person name="Lin K."/>
            <person name="Ro D.K."/>
            <person name="Chen X."/>
            <person name="Xiong X."/>
            <person name="Shang Y."/>
            <person name="Huang S."/>
            <person name="Zeng J."/>
        </authorList>
    </citation>
    <scope>NUCLEOTIDE SEQUENCE [LARGE SCALE GENOMIC DNA]</scope>
    <source>
        <strain evidence="3">cv. BLH2017</strain>
        <tissue evidence="2">Root</tissue>
    </source>
</reference>
<dbReference type="InParanoid" id="A0A200QX58"/>
<dbReference type="STRING" id="56857.A0A200QX58"/>
<dbReference type="PANTHER" id="PTHR15657">
    <property type="entry name" value="THYROID TRANSCRIPTION FACTOR 1-ASSOCIATED PROTEIN 26"/>
    <property type="match status" value="1"/>
</dbReference>
<dbReference type="GO" id="GO:0005634">
    <property type="term" value="C:nucleus"/>
    <property type="evidence" value="ECO:0007669"/>
    <property type="project" value="TreeGrafter"/>
</dbReference>
<feature type="region of interest" description="Disordered" evidence="1">
    <location>
        <begin position="77"/>
        <end position="174"/>
    </location>
</feature>
<feature type="region of interest" description="Disordered" evidence="1">
    <location>
        <begin position="1"/>
        <end position="38"/>
    </location>
</feature>
<keyword evidence="3" id="KW-1185">Reference proteome</keyword>
<name>A0A200QX58_MACCD</name>
<dbReference type="Pfam" id="PF08524">
    <property type="entry name" value="rRNA_processing"/>
    <property type="match status" value="1"/>
</dbReference>
<sequence>MKNRTSQDDKYENRKKKINGSNSTVMKKTNKKKRLGGGGLSLEAFANAKTKNDNYNPAIIKKQREFYKNAKCVNKYRRSQKQQNGQQIHLPMDTTKLPQDSEEAGKVRKMSKKQNKNNSQSLREVYEKKREEEEKARMEKEATLKAKQEERKLVESQRKERREKMYKKTRSGQPVMKYRIEHLLQTLQGSAK</sequence>
<dbReference type="FunCoup" id="A0A200QX58">
    <property type="interactions" value="627"/>
</dbReference>
<gene>
    <name evidence="2" type="ORF">BVC80_949g65</name>
</gene>
<dbReference type="Proteomes" id="UP000195402">
    <property type="component" value="Unassembled WGS sequence"/>
</dbReference>